<comment type="caution">
    <text evidence="8">The sequence shown here is derived from an EMBL/GenBank/DDBJ whole genome shotgun (WGS) entry which is preliminary data.</text>
</comment>
<dbReference type="GO" id="GO:0004497">
    <property type="term" value="F:monooxygenase activity"/>
    <property type="evidence" value="ECO:0007669"/>
    <property type="project" value="UniProtKB-KW"/>
</dbReference>
<dbReference type="GO" id="GO:0020037">
    <property type="term" value="F:heme binding"/>
    <property type="evidence" value="ECO:0007669"/>
    <property type="project" value="InterPro"/>
</dbReference>
<dbReference type="SUPFAM" id="SSF48264">
    <property type="entry name" value="Cytochrome P450"/>
    <property type="match status" value="1"/>
</dbReference>
<keyword evidence="9" id="KW-1185">Reference proteome</keyword>
<sequence>MAVAQLLLDNPLILYTILILFLSVAVTYRRRPQHGSLPPGPPGEPILGHLRIIPTDNPEYYYMRASREYRSDILSFNVLGQSVIVLNSVQAATDLLDKRGANYCDRPRFVLFEVMGWHKTLTFLRWGSSFRLHRRILQKNFQKSNIGRYRYLQEREAVVLLRGIMDRPAAWETVLRRFSTAVALGVGFGIKIETDDDPLIQVAADASYALGHGGAPAGTPVDFFPLMRFLPGFLHDPSLRFANQWRFTIVSLRNKPYETIIASKARVQSLVQDMLDQQRSQAKQGQAPETTEEDIKGAGAAVFAAGQDTTWSTLVVFILNMVLHPEVQSKAWRELDQVVGRYRLPTFDDRPNLRYIDFIVQETLRWCPVSPMGVPHRSLKDDVYGDFVIPAGSFVYANARAMTHDETVYQNPDDFDPDRYVPLKEGGRGEPFPRGQFGFGRRICIGKHFAEATVWIVVAVMLSTMRIEREKDADGTEILPVVELTNGLTSHPKSFPCRIRARDEKSAAVMQDKQLSSS</sequence>
<keyword evidence="6" id="KW-0503">Monooxygenase</keyword>
<dbReference type="InterPro" id="IPR002401">
    <property type="entry name" value="Cyt_P450_E_grp-I"/>
</dbReference>
<dbReference type="PRINTS" id="PR00385">
    <property type="entry name" value="P450"/>
</dbReference>
<proteinExistence type="inferred from homology"/>
<organism evidence="8 9">
    <name type="scientific">Trichoderma parareesei</name>
    <name type="common">Filamentous fungus</name>
    <dbReference type="NCBI Taxonomy" id="858221"/>
    <lineage>
        <taxon>Eukaryota</taxon>
        <taxon>Fungi</taxon>
        <taxon>Dikarya</taxon>
        <taxon>Ascomycota</taxon>
        <taxon>Pezizomycotina</taxon>
        <taxon>Sordariomycetes</taxon>
        <taxon>Hypocreomycetidae</taxon>
        <taxon>Hypocreales</taxon>
        <taxon>Hypocreaceae</taxon>
        <taxon>Trichoderma</taxon>
    </lineage>
</organism>
<dbReference type="GO" id="GO:0005506">
    <property type="term" value="F:iron ion binding"/>
    <property type="evidence" value="ECO:0007669"/>
    <property type="project" value="InterPro"/>
</dbReference>
<name>A0A2H3A090_TRIPA</name>
<keyword evidence="5 6" id="KW-0349">Heme</keyword>
<dbReference type="GO" id="GO:0016705">
    <property type="term" value="F:oxidoreductase activity, acting on paired donors, with incorporation or reduction of molecular oxygen"/>
    <property type="evidence" value="ECO:0007669"/>
    <property type="project" value="InterPro"/>
</dbReference>
<evidence type="ECO:0000313" key="9">
    <source>
        <dbReference type="Proteomes" id="UP000219286"/>
    </source>
</evidence>
<dbReference type="PRINTS" id="PR00463">
    <property type="entry name" value="EP450I"/>
</dbReference>
<dbReference type="PANTHER" id="PTHR46300:SF5">
    <property type="entry name" value="CYTOCHROME P450"/>
    <property type="match status" value="1"/>
</dbReference>
<comment type="similarity">
    <text evidence="1 6">Belongs to the cytochrome P450 family.</text>
</comment>
<evidence type="ECO:0000313" key="8">
    <source>
        <dbReference type="EMBL" id="OTA07506.1"/>
    </source>
</evidence>
<protein>
    <submittedName>
        <fullName evidence="8">Cytochrome P450</fullName>
    </submittedName>
</protein>
<evidence type="ECO:0000256" key="7">
    <source>
        <dbReference type="SAM" id="Phobius"/>
    </source>
</evidence>
<keyword evidence="7" id="KW-0472">Membrane</keyword>
<dbReference type="OrthoDB" id="1103324at2759"/>
<keyword evidence="3 6" id="KW-0560">Oxidoreductase</keyword>
<evidence type="ECO:0000256" key="5">
    <source>
        <dbReference type="PIRSR" id="PIRSR602401-1"/>
    </source>
</evidence>
<dbReference type="InterPro" id="IPR001128">
    <property type="entry name" value="Cyt_P450"/>
</dbReference>
<evidence type="ECO:0000256" key="6">
    <source>
        <dbReference type="RuleBase" id="RU000461"/>
    </source>
</evidence>
<dbReference type="InterPro" id="IPR050364">
    <property type="entry name" value="Cytochrome_P450_fung"/>
</dbReference>
<evidence type="ECO:0000256" key="1">
    <source>
        <dbReference type="ARBA" id="ARBA00010617"/>
    </source>
</evidence>
<keyword evidence="2 5" id="KW-0479">Metal-binding</keyword>
<dbReference type="InterPro" id="IPR036396">
    <property type="entry name" value="Cyt_P450_sf"/>
</dbReference>
<keyword evidence="4 5" id="KW-0408">Iron</keyword>
<feature type="transmembrane region" description="Helical" evidence="7">
    <location>
        <begin position="12"/>
        <end position="28"/>
    </location>
</feature>
<dbReference type="CDD" id="cd11065">
    <property type="entry name" value="CYP64-like"/>
    <property type="match status" value="1"/>
</dbReference>
<evidence type="ECO:0000256" key="4">
    <source>
        <dbReference type="ARBA" id="ARBA00023004"/>
    </source>
</evidence>
<dbReference type="PROSITE" id="PS00086">
    <property type="entry name" value="CYTOCHROME_P450"/>
    <property type="match status" value="1"/>
</dbReference>
<keyword evidence="7" id="KW-0812">Transmembrane</keyword>
<dbReference type="PANTHER" id="PTHR46300">
    <property type="entry name" value="P450, PUTATIVE (EUROFUNG)-RELATED-RELATED"/>
    <property type="match status" value="1"/>
</dbReference>
<dbReference type="AlphaFoldDB" id="A0A2H3A090"/>
<dbReference type="Proteomes" id="UP000219286">
    <property type="component" value="Unassembled WGS sequence"/>
</dbReference>
<dbReference type="Pfam" id="PF00067">
    <property type="entry name" value="p450"/>
    <property type="match status" value="1"/>
</dbReference>
<dbReference type="EMBL" id="LFMI01000779">
    <property type="protein sequence ID" value="OTA07506.1"/>
    <property type="molecule type" value="Genomic_DNA"/>
</dbReference>
<evidence type="ECO:0000256" key="3">
    <source>
        <dbReference type="ARBA" id="ARBA00023002"/>
    </source>
</evidence>
<reference evidence="8 9" key="1">
    <citation type="journal article" date="2015" name="Genome Announc.">
        <title>Genome sequence and annotation of Trichoderma parareesei, the ancestor of the cellulase producer Trichoderma reesei.</title>
        <authorList>
            <person name="Yang D."/>
            <person name="Pomraning K."/>
            <person name="Kopchinskiy A."/>
            <person name="Karimi Aghcheh R."/>
            <person name="Atanasova L."/>
            <person name="Chenthamara K."/>
            <person name="Baker S.E."/>
            <person name="Zhang R."/>
            <person name="Shen Q."/>
            <person name="Freitag M."/>
            <person name="Kubicek C.P."/>
            <person name="Druzhinina I.S."/>
        </authorList>
    </citation>
    <scope>NUCLEOTIDE SEQUENCE [LARGE SCALE GENOMIC DNA]</scope>
    <source>
        <strain evidence="8 9">CBS 125925</strain>
    </source>
</reference>
<keyword evidence="7" id="KW-1133">Transmembrane helix</keyword>
<dbReference type="InterPro" id="IPR017972">
    <property type="entry name" value="Cyt_P450_CS"/>
</dbReference>
<gene>
    <name evidence="8" type="ORF">A9Z42_0084250</name>
</gene>
<feature type="binding site" description="axial binding residue" evidence="5">
    <location>
        <position position="444"/>
    </location>
    <ligand>
        <name>heme</name>
        <dbReference type="ChEBI" id="CHEBI:30413"/>
    </ligand>
    <ligandPart>
        <name>Fe</name>
        <dbReference type="ChEBI" id="CHEBI:18248"/>
    </ligandPart>
</feature>
<comment type="cofactor">
    <cofactor evidence="5">
        <name>heme</name>
        <dbReference type="ChEBI" id="CHEBI:30413"/>
    </cofactor>
</comment>
<accession>A0A2H3A090</accession>
<dbReference type="Gene3D" id="1.10.630.10">
    <property type="entry name" value="Cytochrome P450"/>
    <property type="match status" value="1"/>
</dbReference>
<evidence type="ECO:0000256" key="2">
    <source>
        <dbReference type="ARBA" id="ARBA00022723"/>
    </source>
</evidence>